<feature type="compositionally biased region" description="Basic residues" evidence="3">
    <location>
        <begin position="264"/>
        <end position="279"/>
    </location>
</feature>
<accession>A0A182NP08</accession>
<feature type="compositionally biased region" description="Polar residues" evidence="3">
    <location>
        <begin position="372"/>
        <end position="384"/>
    </location>
</feature>
<feature type="compositionally biased region" description="Polar residues" evidence="3">
    <location>
        <begin position="507"/>
        <end position="522"/>
    </location>
</feature>
<feature type="compositionally biased region" description="Polar residues" evidence="3">
    <location>
        <begin position="343"/>
        <end position="361"/>
    </location>
</feature>
<proteinExistence type="predicted"/>
<feature type="compositionally biased region" description="Basic and acidic residues" evidence="3">
    <location>
        <begin position="252"/>
        <end position="263"/>
    </location>
</feature>
<comment type="subcellular location">
    <subcellularLocation>
        <location evidence="1">Nucleus</location>
    </subcellularLocation>
</comment>
<feature type="domain" description="ENT" evidence="4">
    <location>
        <begin position="13"/>
        <end position="97"/>
    </location>
</feature>
<dbReference type="SUPFAM" id="SSF158639">
    <property type="entry name" value="ENT-like"/>
    <property type="match status" value="1"/>
</dbReference>
<dbReference type="GO" id="GO:0006355">
    <property type="term" value="P:regulation of DNA-templated transcription"/>
    <property type="evidence" value="ECO:0007669"/>
    <property type="project" value="InterPro"/>
</dbReference>
<evidence type="ECO:0000256" key="3">
    <source>
        <dbReference type="SAM" id="MobiDB-lite"/>
    </source>
</evidence>
<dbReference type="InterPro" id="IPR005491">
    <property type="entry name" value="ENT_dom"/>
</dbReference>
<feature type="compositionally biased region" description="Polar residues" evidence="3">
    <location>
        <begin position="787"/>
        <end position="802"/>
    </location>
</feature>
<evidence type="ECO:0000313" key="5">
    <source>
        <dbReference type="EnsemblMetazoa" id="ADIR009393-PA"/>
    </source>
</evidence>
<dbReference type="InterPro" id="IPR036142">
    <property type="entry name" value="ENT_dom-like_sf"/>
</dbReference>
<feature type="compositionally biased region" description="Polar residues" evidence="3">
    <location>
        <begin position="295"/>
        <end position="305"/>
    </location>
</feature>
<reference evidence="6" key="1">
    <citation type="submission" date="2013-03" db="EMBL/GenBank/DDBJ databases">
        <title>The Genome Sequence of Anopheles dirus WRAIR2.</title>
        <authorList>
            <consortium name="The Broad Institute Genomics Platform"/>
            <person name="Neafsey D.E."/>
            <person name="Walton C."/>
            <person name="Walker B."/>
            <person name="Young S.K."/>
            <person name="Zeng Q."/>
            <person name="Gargeya S."/>
            <person name="Fitzgerald M."/>
            <person name="Haas B."/>
            <person name="Abouelleil A."/>
            <person name="Allen A.W."/>
            <person name="Alvarado L."/>
            <person name="Arachchi H.M."/>
            <person name="Berlin A.M."/>
            <person name="Chapman S.B."/>
            <person name="Gainer-Dewar J."/>
            <person name="Goldberg J."/>
            <person name="Griggs A."/>
            <person name="Gujja S."/>
            <person name="Hansen M."/>
            <person name="Howarth C."/>
            <person name="Imamovic A."/>
            <person name="Ireland A."/>
            <person name="Larimer J."/>
            <person name="McCowan C."/>
            <person name="Murphy C."/>
            <person name="Pearson M."/>
            <person name="Poon T.W."/>
            <person name="Priest M."/>
            <person name="Roberts A."/>
            <person name="Saif S."/>
            <person name="Shea T."/>
            <person name="Sisk P."/>
            <person name="Sykes S."/>
            <person name="Wortman J."/>
            <person name="Nusbaum C."/>
            <person name="Birren B."/>
        </authorList>
    </citation>
    <scope>NUCLEOTIDE SEQUENCE [LARGE SCALE GENOMIC DNA]</scope>
    <source>
        <strain evidence="6">WRAIR2</strain>
    </source>
</reference>
<keyword evidence="6" id="KW-1185">Reference proteome</keyword>
<feature type="region of interest" description="Disordered" evidence="3">
    <location>
        <begin position="238"/>
        <end position="308"/>
    </location>
</feature>
<dbReference type="GO" id="GO:0005654">
    <property type="term" value="C:nucleoplasm"/>
    <property type="evidence" value="ECO:0007669"/>
    <property type="project" value="TreeGrafter"/>
</dbReference>
<dbReference type="STRING" id="7168.A0A182NP08"/>
<organism evidence="5 6">
    <name type="scientific">Anopheles dirus</name>
    <dbReference type="NCBI Taxonomy" id="7168"/>
    <lineage>
        <taxon>Eukaryota</taxon>
        <taxon>Metazoa</taxon>
        <taxon>Ecdysozoa</taxon>
        <taxon>Arthropoda</taxon>
        <taxon>Hexapoda</taxon>
        <taxon>Insecta</taxon>
        <taxon>Pterygota</taxon>
        <taxon>Neoptera</taxon>
        <taxon>Endopterygota</taxon>
        <taxon>Diptera</taxon>
        <taxon>Nematocera</taxon>
        <taxon>Culicoidea</taxon>
        <taxon>Culicidae</taxon>
        <taxon>Anophelinae</taxon>
        <taxon>Anopheles</taxon>
    </lineage>
</organism>
<evidence type="ECO:0000313" key="6">
    <source>
        <dbReference type="Proteomes" id="UP000075884"/>
    </source>
</evidence>
<feature type="compositionally biased region" description="Basic and acidic residues" evidence="3">
    <location>
        <begin position="838"/>
        <end position="850"/>
    </location>
</feature>
<dbReference type="Pfam" id="PF03735">
    <property type="entry name" value="ENT"/>
    <property type="match status" value="1"/>
</dbReference>
<feature type="compositionally biased region" description="Polar residues" evidence="3">
    <location>
        <begin position="646"/>
        <end position="660"/>
    </location>
</feature>
<feature type="compositionally biased region" description="Polar residues" evidence="3">
    <location>
        <begin position="242"/>
        <end position="251"/>
    </location>
</feature>
<dbReference type="VEuPathDB" id="VectorBase:ADIR009393"/>
<feature type="region of interest" description="Disordered" evidence="3">
    <location>
        <begin position="699"/>
        <end position="745"/>
    </location>
</feature>
<keyword evidence="2" id="KW-0539">Nucleus</keyword>
<feature type="compositionally biased region" description="Polar residues" evidence="3">
    <location>
        <begin position="700"/>
        <end position="711"/>
    </location>
</feature>
<feature type="compositionally biased region" description="Acidic residues" evidence="3">
    <location>
        <begin position="902"/>
        <end position="917"/>
    </location>
</feature>
<dbReference type="Proteomes" id="UP000075884">
    <property type="component" value="Unassembled WGS sequence"/>
</dbReference>
<feature type="compositionally biased region" description="Polar residues" evidence="3">
    <location>
        <begin position="851"/>
        <end position="861"/>
    </location>
</feature>
<evidence type="ECO:0000256" key="1">
    <source>
        <dbReference type="ARBA" id="ARBA00004123"/>
    </source>
</evidence>
<feature type="region of interest" description="Disordered" evidence="3">
    <location>
        <begin position="785"/>
        <end position="804"/>
    </location>
</feature>
<name>A0A182NP08_9DIPT</name>
<dbReference type="PANTHER" id="PTHR16500:SF3">
    <property type="entry name" value="BRCA2-INTERACTING TRANSCRIPTIONAL REPRESSOR EMSY"/>
    <property type="match status" value="1"/>
</dbReference>
<dbReference type="Gene3D" id="1.10.1240.40">
    <property type="entry name" value="ENT domain"/>
    <property type="match status" value="1"/>
</dbReference>
<sequence>MWPMKLDMTREECRGVLRRLELESYGTMISTFRAQGCLSKEKLRILEELRRLLHISNDRHRAEARRVANDERLTTVAEVISGPNSGQDWRREGHRSFPILPRTVPHTALTYIANTVYEQLTRANCKLPHPADTSVDRQKKAEEIFRFELVRKELPLFERGFVRDAAVVTSDPLQDVMSKSYINREVKCTDVPKTVENTAIASENVAEVPVAEEVDKTSAFTSTMPEQPSLCDILLNKEPNRSETNTNSQNKSSEKRNKSGERPSRKKQQATKRSSKSKTSHPPAKMSKHGAAKNMKQSARTNNVHSPHLIHSYAVPYDGKSTTNGGPSTEPLQLQHHLTSNMPTSHQAHLNNATGKPQQYTAPGGNFVAPSGPNSTSPSAHMYNHQQGILPSSKKDIQYNLSKLNPTQCNQGAKGGNVSLPLKGLGFYAYNKTLPHPLLNYQRKSPSKNILIPTSTAAATLASLGIPKPLHLLHADYNPESDWGSSKSRDSNAKPAGKNVKMAPSASAENLTLDPQQPSVPVNATTEVSALLQPRPALETIDPFSLTKAVSQSAATVSQPMQSPNASNANSTAPKQPTLAGFTAVKGGNKLSVQKLQLVPVAAGAPQGAPLTPTVPKNNVLILPKSSIVPGVLNLGQKITIPKSVVDSTTAPTQPVTKSSPPKVIVQTVPNPYSMPTTFEMNTDPRGVSSLVFGDEMINTDRNPLDASTNDGHSESVGHDSATSANHQPPNAQKQSPPTVSIPSDGGVAVRKITISTSQLVPFKGTLPLVNASSGSIAVGAKKMKVSSETSDQQDAGRSISGSMDAWERELDRTSTYDEHQTVEQCVVVDSHVQLEADGSKSATENHTDDTANSTHNSTGDAMSPGEYDIISTGRGDDSSSATDSADAEEDLDDEPSRIERDEDDDGIEEDDFDEPQTETVEVGVDMELDMDGIIIEEEPANYDYLIEEVPEDEQFVEEADDEGRVEYVSVGYGTTSELVAELESGGAAEHIIEEYRPANGDVVQDDLPPEIDYDQNTGGFGMVENGELHGQTFVGADGIVCDLLEMGSDGKYRARPYSYRRVIAEGMDSVPKAQPKQAHKLNPTVR</sequence>
<feature type="region of interest" description="Disordered" evidence="3">
    <location>
        <begin position="343"/>
        <end position="384"/>
    </location>
</feature>
<feature type="region of interest" description="Disordered" evidence="3">
    <location>
        <begin position="838"/>
        <end position="918"/>
    </location>
</feature>
<reference evidence="5" key="2">
    <citation type="submission" date="2020-05" db="UniProtKB">
        <authorList>
            <consortium name="EnsemblMetazoa"/>
        </authorList>
    </citation>
    <scope>IDENTIFICATION</scope>
    <source>
        <strain evidence="5">WRAIR2</strain>
    </source>
</reference>
<dbReference type="SMART" id="SM01191">
    <property type="entry name" value="ENT"/>
    <property type="match status" value="1"/>
</dbReference>
<evidence type="ECO:0000256" key="2">
    <source>
        <dbReference type="ARBA" id="ARBA00023242"/>
    </source>
</evidence>
<dbReference type="InterPro" id="IPR033482">
    <property type="entry name" value="EMSY"/>
</dbReference>
<evidence type="ECO:0000259" key="4">
    <source>
        <dbReference type="PROSITE" id="PS51138"/>
    </source>
</evidence>
<feature type="region of interest" description="Disordered" evidence="3">
    <location>
        <begin position="555"/>
        <end position="575"/>
    </location>
</feature>
<feature type="region of interest" description="Disordered" evidence="3">
    <location>
        <begin position="480"/>
        <end position="522"/>
    </location>
</feature>
<feature type="region of interest" description="Disordered" evidence="3">
    <location>
        <begin position="646"/>
        <end position="665"/>
    </location>
</feature>
<feature type="compositionally biased region" description="Polar residues" evidence="3">
    <location>
        <begin position="721"/>
        <end position="742"/>
    </location>
</feature>
<dbReference type="PROSITE" id="PS51138">
    <property type="entry name" value="ENT"/>
    <property type="match status" value="1"/>
</dbReference>
<dbReference type="AlphaFoldDB" id="A0A182NP08"/>
<dbReference type="EnsemblMetazoa" id="ADIR009393-RA">
    <property type="protein sequence ID" value="ADIR009393-PA"/>
    <property type="gene ID" value="ADIR009393"/>
</dbReference>
<dbReference type="PANTHER" id="PTHR16500">
    <property type="entry name" value="BRCA2-INTERACTING TRANSCRIPTIONAL REPRESSOR EMSY"/>
    <property type="match status" value="1"/>
</dbReference>
<protein>
    <recommendedName>
        <fullName evidence="4">ENT domain-containing protein</fullName>
    </recommendedName>
</protein>